<accession>A0ABN9B129</accession>
<protein>
    <submittedName>
        <fullName evidence="2">Uncharacterized protein</fullName>
    </submittedName>
</protein>
<keyword evidence="1" id="KW-0812">Transmembrane</keyword>
<dbReference type="EMBL" id="CATNWA010002095">
    <property type="protein sequence ID" value="CAI9541999.1"/>
    <property type="molecule type" value="Genomic_DNA"/>
</dbReference>
<keyword evidence="3" id="KW-1185">Reference proteome</keyword>
<sequence length="70" mass="7635">MTLGRKGLTSGAIKGSTVCCAVFHIMCCVLFYYVNMLLCRTIQNSIQTSPLSVFLSDHWVPAGNRRLGPG</sequence>
<feature type="non-terminal residue" evidence="2">
    <location>
        <position position="70"/>
    </location>
</feature>
<reference evidence="2" key="1">
    <citation type="submission" date="2023-05" db="EMBL/GenBank/DDBJ databases">
        <authorList>
            <person name="Stuckert A."/>
        </authorList>
    </citation>
    <scope>NUCLEOTIDE SEQUENCE</scope>
</reference>
<evidence type="ECO:0000313" key="3">
    <source>
        <dbReference type="Proteomes" id="UP001162483"/>
    </source>
</evidence>
<gene>
    <name evidence="2" type="ORF">SPARVUS_LOCUS2016205</name>
</gene>
<keyword evidence="1" id="KW-0472">Membrane</keyword>
<organism evidence="2 3">
    <name type="scientific">Staurois parvus</name>
    <dbReference type="NCBI Taxonomy" id="386267"/>
    <lineage>
        <taxon>Eukaryota</taxon>
        <taxon>Metazoa</taxon>
        <taxon>Chordata</taxon>
        <taxon>Craniata</taxon>
        <taxon>Vertebrata</taxon>
        <taxon>Euteleostomi</taxon>
        <taxon>Amphibia</taxon>
        <taxon>Batrachia</taxon>
        <taxon>Anura</taxon>
        <taxon>Neobatrachia</taxon>
        <taxon>Ranoidea</taxon>
        <taxon>Ranidae</taxon>
        <taxon>Staurois</taxon>
    </lineage>
</organism>
<dbReference type="Proteomes" id="UP001162483">
    <property type="component" value="Unassembled WGS sequence"/>
</dbReference>
<evidence type="ECO:0000256" key="1">
    <source>
        <dbReference type="SAM" id="Phobius"/>
    </source>
</evidence>
<keyword evidence="1" id="KW-1133">Transmembrane helix</keyword>
<evidence type="ECO:0000313" key="2">
    <source>
        <dbReference type="EMBL" id="CAI9541999.1"/>
    </source>
</evidence>
<name>A0ABN9B129_9NEOB</name>
<comment type="caution">
    <text evidence="2">The sequence shown here is derived from an EMBL/GenBank/DDBJ whole genome shotgun (WGS) entry which is preliminary data.</text>
</comment>
<feature type="transmembrane region" description="Helical" evidence="1">
    <location>
        <begin position="12"/>
        <end position="34"/>
    </location>
</feature>
<proteinExistence type="predicted"/>